<organism evidence="5 6">
    <name type="scientific">Parasitella parasitica</name>
    <dbReference type="NCBI Taxonomy" id="35722"/>
    <lineage>
        <taxon>Eukaryota</taxon>
        <taxon>Fungi</taxon>
        <taxon>Fungi incertae sedis</taxon>
        <taxon>Mucoromycota</taxon>
        <taxon>Mucoromycotina</taxon>
        <taxon>Mucoromycetes</taxon>
        <taxon>Mucorales</taxon>
        <taxon>Mucorineae</taxon>
        <taxon>Mucoraceae</taxon>
        <taxon>Parasitella</taxon>
    </lineage>
</organism>
<evidence type="ECO:0000256" key="1">
    <source>
        <dbReference type="ARBA" id="ARBA00010139"/>
    </source>
</evidence>
<gene>
    <name evidence="5" type="primary">PARPA_09086.1 scaffold 35524</name>
</gene>
<sequence length="496" mass="55859">MVEMKSEKPTVAIIGAGVSGICTSIELQKKLGITAKLFEMADDIGGTWKQNTYPGCSCDLPSHIYVLSSDLNPDWSTTYSSQAEILEYFKSVAKKHDIYQHTRFNTEVVRAAWIEEKKQWRLDLRDKHPSANDDIETVYFDILFSGVGSLRIINVPSEFKAFKGPIVHTGAWDNTIDFRNKRIALVGSGSSAIQSLPYLAEHASRLISYQRSAPWVLPRPQTVYPDFLDLVYLTFGYPNSFFSKKFANDINDLSAKELTQLGRPDLIEKLKPTYRLGCKRVVFSSDFRKAIVKPNVILNRTAIKNITDNTIVTEDGATEEIDILVLGTGFKTQHGVLGDIEKINGIFCFHYTVVGNEGQSLTELWEQDLPQLYKSTIINGFPNMFMLLGPTTILGHHSVLLMIETQVSFAVNAIKKLIIEKNMSAIEPTLEAQNAHMAQLRSDLKGTIWTTSCSSWYKNDSGEVTNIYPNSVTRFKHTLRKINEMDYVNHPARALK</sequence>
<evidence type="ECO:0000313" key="6">
    <source>
        <dbReference type="Proteomes" id="UP000054107"/>
    </source>
</evidence>
<dbReference type="SUPFAM" id="SSF51905">
    <property type="entry name" value="FAD/NAD(P)-binding domain"/>
    <property type="match status" value="1"/>
</dbReference>
<accession>A0A0B7NBQ0</accession>
<dbReference type="GO" id="GO:0050661">
    <property type="term" value="F:NADP binding"/>
    <property type="evidence" value="ECO:0007669"/>
    <property type="project" value="InterPro"/>
</dbReference>
<name>A0A0B7NBQ0_9FUNG</name>
<dbReference type="Pfam" id="PF00743">
    <property type="entry name" value="FMO-like"/>
    <property type="match status" value="1"/>
</dbReference>
<evidence type="ECO:0000313" key="5">
    <source>
        <dbReference type="EMBL" id="CEP14896.1"/>
    </source>
</evidence>
<dbReference type="InterPro" id="IPR051209">
    <property type="entry name" value="FAD-bind_Monooxygenase_sf"/>
</dbReference>
<dbReference type="STRING" id="35722.A0A0B7NBQ0"/>
<dbReference type="PANTHER" id="PTHR42877">
    <property type="entry name" value="L-ORNITHINE N(5)-MONOOXYGENASE-RELATED"/>
    <property type="match status" value="1"/>
</dbReference>
<dbReference type="InterPro" id="IPR020946">
    <property type="entry name" value="Flavin_mOase-like"/>
</dbReference>
<dbReference type="PRINTS" id="PR00469">
    <property type="entry name" value="PNDRDTASEII"/>
</dbReference>
<dbReference type="OrthoDB" id="74360at2759"/>
<protein>
    <submittedName>
        <fullName evidence="5">Uncharacterized protein</fullName>
    </submittedName>
</protein>
<dbReference type="EMBL" id="LN731777">
    <property type="protein sequence ID" value="CEP14896.1"/>
    <property type="molecule type" value="Genomic_DNA"/>
</dbReference>
<comment type="similarity">
    <text evidence="1">Belongs to the FAD-binding monooxygenase family.</text>
</comment>
<dbReference type="AlphaFoldDB" id="A0A0B7NBQ0"/>
<keyword evidence="4" id="KW-0560">Oxidoreductase</keyword>
<dbReference type="PANTHER" id="PTHR42877:SF4">
    <property type="entry name" value="FAD_NAD(P)-BINDING DOMAIN-CONTAINING PROTEIN-RELATED"/>
    <property type="match status" value="1"/>
</dbReference>
<dbReference type="GO" id="GO:0050660">
    <property type="term" value="F:flavin adenine dinucleotide binding"/>
    <property type="evidence" value="ECO:0007669"/>
    <property type="project" value="InterPro"/>
</dbReference>
<evidence type="ECO:0000256" key="4">
    <source>
        <dbReference type="ARBA" id="ARBA00023002"/>
    </source>
</evidence>
<keyword evidence="2" id="KW-0285">Flavoprotein</keyword>
<keyword evidence="3" id="KW-0274">FAD</keyword>
<proteinExistence type="inferred from homology"/>
<keyword evidence="6" id="KW-1185">Reference proteome</keyword>
<dbReference type="InterPro" id="IPR036188">
    <property type="entry name" value="FAD/NAD-bd_sf"/>
</dbReference>
<evidence type="ECO:0000256" key="3">
    <source>
        <dbReference type="ARBA" id="ARBA00022827"/>
    </source>
</evidence>
<reference evidence="5 6" key="1">
    <citation type="submission" date="2014-09" db="EMBL/GenBank/DDBJ databases">
        <authorList>
            <person name="Ellenberger Sabrina"/>
        </authorList>
    </citation>
    <scope>NUCLEOTIDE SEQUENCE [LARGE SCALE GENOMIC DNA]</scope>
    <source>
        <strain evidence="5 6">CBS 412.66</strain>
    </source>
</reference>
<dbReference type="Gene3D" id="3.50.50.60">
    <property type="entry name" value="FAD/NAD(P)-binding domain"/>
    <property type="match status" value="3"/>
</dbReference>
<dbReference type="GO" id="GO:0004499">
    <property type="term" value="F:N,N-dimethylaniline monooxygenase activity"/>
    <property type="evidence" value="ECO:0007669"/>
    <property type="project" value="InterPro"/>
</dbReference>
<evidence type="ECO:0000256" key="2">
    <source>
        <dbReference type="ARBA" id="ARBA00022630"/>
    </source>
</evidence>
<dbReference type="Proteomes" id="UP000054107">
    <property type="component" value="Unassembled WGS sequence"/>
</dbReference>